<keyword evidence="1" id="KW-1133">Transmembrane helix</keyword>
<dbReference type="Proteomes" id="UP000567387">
    <property type="component" value="Unassembled WGS sequence"/>
</dbReference>
<dbReference type="EMBL" id="AASCBU010000036">
    <property type="protein sequence ID" value="EFA8786837.1"/>
    <property type="molecule type" value="Genomic_DNA"/>
</dbReference>
<evidence type="ECO:0000313" key="3">
    <source>
        <dbReference type="Proteomes" id="UP000567387"/>
    </source>
</evidence>
<dbReference type="AlphaFoldDB" id="A0A8S7B2G2"/>
<protein>
    <submittedName>
        <fullName evidence="2">Uncharacterized protein</fullName>
    </submittedName>
</protein>
<name>A0A8S7B2G2_ECOLX</name>
<gene>
    <name evidence="2" type="ORF">C2R31_004780</name>
</gene>
<keyword evidence="1" id="KW-0472">Membrane</keyword>
<reference evidence="2 3" key="1">
    <citation type="submission" date="2018-08" db="EMBL/GenBank/DDBJ databases">
        <authorList>
            <consortium name="PulseNet: The National Subtyping Network for Foodborne Disease Surveillance"/>
            <person name="Tarr C.L."/>
            <person name="Trees E."/>
            <person name="Katz L.S."/>
            <person name="Carleton-Romer H.A."/>
            <person name="Stroika S."/>
            <person name="Kucerova Z."/>
            <person name="Roache K.F."/>
            <person name="Sabol A.L."/>
            <person name="Besser J."/>
            <person name="Gerner-Smidt P."/>
        </authorList>
    </citation>
    <scope>NUCLEOTIDE SEQUENCE [LARGE SCALE GENOMIC DNA]</scope>
    <source>
        <strain evidence="2 3">PNUSAE011918</strain>
    </source>
</reference>
<feature type="transmembrane region" description="Helical" evidence="1">
    <location>
        <begin position="6"/>
        <end position="30"/>
    </location>
</feature>
<evidence type="ECO:0000256" key="1">
    <source>
        <dbReference type="SAM" id="Phobius"/>
    </source>
</evidence>
<organism evidence="2 3">
    <name type="scientific">Escherichia coli</name>
    <dbReference type="NCBI Taxonomy" id="562"/>
    <lineage>
        <taxon>Bacteria</taxon>
        <taxon>Pseudomonadati</taxon>
        <taxon>Pseudomonadota</taxon>
        <taxon>Gammaproteobacteria</taxon>
        <taxon>Enterobacterales</taxon>
        <taxon>Enterobacteriaceae</taxon>
        <taxon>Escherichia</taxon>
    </lineage>
</organism>
<keyword evidence="1" id="KW-0812">Transmembrane</keyword>
<sequence length="139" mass="15792">MNKQNGISIIEVCVVLISSLFFLYISSYILHLSKTFNAARDVANELRLMREQIEIYNNTNEKQGYKIYKSAGYYLIIREGEKKIDEILMICMLVKDSCGYVIGDKMKYVSFLRAAVSLADIGISLTASRTVNAALLFRI</sequence>
<accession>A0A8S7B2G2</accession>
<proteinExistence type="predicted"/>
<evidence type="ECO:0000313" key="2">
    <source>
        <dbReference type="EMBL" id="EFA8786837.1"/>
    </source>
</evidence>
<comment type="caution">
    <text evidence="2">The sequence shown here is derived from an EMBL/GenBank/DDBJ whole genome shotgun (WGS) entry which is preliminary data.</text>
</comment>
<dbReference type="RefSeq" id="WP_282656904.1">
    <property type="nucleotide sequence ID" value="NZ_JAUKZA010000060.1"/>
</dbReference>